<evidence type="ECO:0000256" key="2">
    <source>
        <dbReference type="SAM" id="Phobius"/>
    </source>
</evidence>
<comment type="caution">
    <text evidence="4">The sequence shown here is derived from an EMBL/GenBank/DDBJ whole genome shotgun (WGS) entry which is preliminary data.</text>
</comment>
<dbReference type="HOGENOM" id="CLU_019703_0_0_1"/>
<organism evidence="4 5">
    <name type="scientific">Colletotrichum fioriniae PJ7</name>
    <dbReference type="NCBI Taxonomy" id="1445577"/>
    <lineage>
        <taxon>Eukaryota</taxon>
        <taxon>Fungi</taxon>
        <taxon>Dikarya</taxon>
        <taxon>Ascomycota</taxon>
        <taxon>Pezizomycotina</taxon>
        <taxon>Sordariomycetes</taxon>
        <taxon>Hypocreomycetidae</taxon>
        <taxon>Glomerellales</taxon>
        <taxon>Glomerellaceae</taxon>
        <taxon>Colletotrichum</taxon>
        <taxon>Colletotrichum acutatum species complex</taxon>
    </lineage>
</organism>
<feature type="compositionally biased region" description="Low complexity" evidence="1">
    <location>
        <begin position="171"/>
        <end position="180"/>
    </location>
</feature>
<dbReference type="KEGG" id="cfj:CFIO01_00687"/>
<keyword evidence="2" id="KW-0472">Membrane</keyword>
<dbReference type="EMBL" id="JARH01000224">
    <property type="protein sequence ID" value="EXF83545.1"/>
    <property type="molecule type" value="Genomic_DNA"/>
</dbReference>
<protein>
    <recommendedName>
        <fullName evidence="3">DUF4097 domain-containing protein</fullName>
    </recommendedName>
</protein>
<feature type="transmembrane region" description="Helical" evidence="2">
    <location>
        <begin position="330"/>
        <end position="353"/>
    </location>
</feature>
<feature type="compositionally biased region" description="Basic and acidic residues" evidence="1">
    <location>
        <begin position="102"/>
        <end position="125"/>
    </location>
</feature>
<dbReference type="Pfam" id="PF13349">
    <property type="entry name" value="DUF4097"/>
    <property type="match status" value="1"/>
</dbReference>
<keyword evidence="2" id="KW-1133">Transmembrane helix</keyword>
<feature type="region of interest" description="Disordered" evidence="1">
    <location>
        <begin position="1"/>
        <end position="252"/>
    </location>
</feature>
<feature type="compositionally biased region" description="Low complexity" evidence="1">
    <location>
        <begin position="88"/>
        <end position="101"/>
    </location>
</feature>
<feature type="region of interest" description="Disordered" evidence="1">
    <location>
        <begin position="357"/>
        <end position="402"/>
    </location>
</feature>
<evidence type="ECO:0000313" key="4">
    <source>
        <dbReference type="EMBL" id="EXF83545.1"/>
    </source>
</evidence>
<gene>
    <name evidence="4" type="ORF">CFIO01_00687</name>
</gene>
<keyword evidence="5" id="KW-1185">Reference proteome</keyword>
<feature type="compositionally biased region" description="Basic and acidic residues" evidence="1">
    <location>
        <begin position="303"/>
        <end position="312"/>
    </location>
</feature>
<proteinExistence type="predicted"/>
<feature type="compositionally biased region" description="Pro residues" evidence="1">
    <location>
        <begin position="233"/>
        <end position="243"/>
    </location>
</feature>
<dbReference type="STRING" id="1445577.A0A010R481"/>
<sequence>MPAPYSDNLYSADDSDFDEVPDDSLDAHLSPTDGYFQSSTSLSAGGIYPPQQQESHFHNSEDNVTDATTFPTSAAVPHVPNVLVQDPSLLQREQQEQGSSSSKKDREAKEETRLNTSFHDHHDNNNDDNVEAQSRHYSSIHRRTSSSVSAIDDFYDDGASSTAADSEATPSHTTYTSNVHSHSHSHSHSHAAQSSSSYTPYSPSTDAPLRTPQTHSRYSSNNNPASLFRIPSEAPPAYTPSPTSPLSSSPTEFRNYQTFNTISRTTDNHHNNINMGAPEEERRLLGRDPESMGDVPYDDHDDDHDPRPPPSWKDRALKKFPWASRRTLKMVLLAALVFFTLTGFLSMLASTVINAPSEKSPAKEPPQQYDPVTGLPIKDGSPVPSDPSKPAEPGEAVPWHPSSTCLQTEHRFEPKFFDLTFAADKDISVLQAVENDSPSRGYQPQVSGDFVIRRQQAGRPGPSIELEVVSNDPALDVSVEWNSEQQLIVRTPQRIEWTQSRRPCMTVRATVWVPEGASLRHVLLMAMNLDVRVVDDLSVNLADGLEIGTMSGDVHSPVEVPSTYHLNSRDILVKTISGDIVGSWPLYDSLKINSESGDIITNVWPQQVLDTRPRPAVLEVATISGDITVKEPLAAAAESSKPDTVVPPRDYITTIDTKSGSIKAWVAFSSAAVAESISGDIAVEFLPVYNVSLLQAVAEPELHTKTKSGNTAVKILEPIWVEILGTEGAYEGEKPRANPDEPVDIPTNPLPIPDKIPRMPGVPFTPIGAGPWKRIPWPGGRHLGDAWREVRRHPLADAITASSSQQEQERAVSTKDQPPMRHLKSSHGSVSGSMELKYPSSWEGTVEAESISGKINILGKDVKIDSRTKWPKAVHAHKGQAWNCQVSLGSVSGDEVLIIGEEK</sequence>
<feature type="region of interest" description="Disordered" evidence="1">
    <location>
        <begin position="287"/>
        <end position="312"/>
    </location>
</feature>
<feature type="compositionally biased region" description="Polar residues" evidence="1">
    <location>
        <begin position="159"/>
        <end position="170"/>
    </location>
</feature>
<evidence type="ECO:0000313" key="5">
    <source>
        <dbReference type="Proteomes" id="UP000020467"/>
    </source>
</evidence>
<feature type="compositionally biased region" description="Low complexity" evidence="1">
    <location>
        <begin position="190"/>
        <end position="205"/>
    </location>
</feature>
<keyword evidence="2" id="KW-0812">Transmembrane</keyword>
<feature type="compositionally biased region" description="Polar residues" evidence="1">
    <location>
        <begin position="211"/>
        <end position="225"/>
    </location>
</feature>
<evidence type="ECO:0000256" key="1">
    <source>
        <dbReference type="SAM" id="MobiDB-lite"/>
    </source>
</evidence>
<evidence type="ECO:0000259" key="3">
    <source>
        <dbReference type="Pfam" id="PF13349"/>
    </source>
</evidence>
<dbReference type="OrthoDB" id="3539644at2759"/>
<dbReference type="Proteomes" id="UP000020467">
    <property type="component" value="Unassembled WGS sequence"/>
</dbReference>
<accession>A0A010R481</accession>
<dbReference type="AlphaFoldDB" id="A0A010R481"/>
<reference evidence="4 5" key="1">
    <citation type="submission" date="2014-02" db="EMBL/GenBank/DDBJ databases">
        <title>The genome sequence of Colletotrichum fioriniae PJ7.</title>
        <authorList>
            <person name="Baroncelli R."/>
            <person name="Thon M.R."/>
        </authorList>
    </citation>
    <scope>NUCLEOTIDE SEQUENCE [LARGE SCALE GENOMIC DNA]</scope>
    <source>
        <strain evidence="4 5">PJ7</strain>
    </source>
</reference>
<feature type="compositionally biased region" description="Acidic residues" evidence="1">
    <location>
        <begin position="13"/>
        <end position="24"/>
    </location>
</feature>
<dbReference type="InterPro" id="IPR025164">
    <property type="entry name" value="Toastrack_DUF4097"/>
</dbReference>
<name>A0A010R481_9PEZI</name>
<feature type="domain" description="DUF4097" evidence="3">
    <location>
        <begin position="543"/>
        <end position="711"/>
    </location>
</feature>
<feature type="region of interest" description="Disordered" evidence="1">
    <location>
        <begin position="798"/>
        <end position="836"/>
    </location>
</feature>
<dbReference type="eggNOG" id="ENOG502S7KB">
    <property type="taxonomic scope" value="Eukaryota"/>
</dbReference>